<protein>
    <submittedName>
        <fullName evidence="1">CarboxypepD_reg-like domain-containing protein</fullName>
    </submittedName>
</protein>
<dbReference type="Pfam" id="PF18939">
    <property type="entry name" value="DUF5686"/>
    <property type="match status" value="1"/>
</dbReference>
<accession>A0A239J242</accession>
<dbReference type="AlphaFoldDB" id="A0A239J242"/>
<organism evidence="1 2">
    <name type="scientific">Ekhidna lutea</name>
    <dbReference type="NCBI Taxonomy" id="447679"/>
    <lineage>
        <taxon>Bacteria</taxon>
        <taxon>Pseudomonadati</taxon>
        <taxon>Bacteroidota</taxon>
        <taxon>Cytophagia</taxon>
        <taxon>Cytophagales</taxon>
        <taxon>Reichenbachiellaceae</taxon>
        <taxon>Ekhidna</taxon>
    </lineage>
</organism>
<dbReference type="SUPFAM" id="SSF49464">
    <property type="entry name" value="Carboxypeptidase regulatory domain-like"/>
    <property type="match status" value="1"/>
</dbReference>
<dbReference type="Proteomes" id="UP000198393">
    <property type="component" value="Unassembled WGS sequence"/>
</dbReference>
<evidence type="ECO:0000313" key="1">
    <source>
        <dbReference type="EMBL" id="SNS99991.1"/>
    </source>
</evidence>
<dbReference type="EMBL" id="FZPD01000003">
    <property type="protein sequence ID" value="SNS99991.1"/>
    <property type="molecule type" value="Genomic_DNA"/>
</dbReference>
<evidence type="ECO:0000313" key="2">
    <source>
        <dbReference type="Proteomes" id="UP000198393"/>
    </source>
</evidence>
<dbReference type="Gene3D" id="2.60.40.1120">
    <property type="entry name" value="Carboxypeptidase-like, regulatory domain"/>
    <property type="match status" value="1"/>
</dbReference>
<reference evidence="1 2" key="1">
    <citation type="submission" date="2017-06" db="EMBL/GenBank/DDBJ databases">
        <authorList>
            <person name="Kim H.J."/>
            <person name="Triplett B.A."/>
        </authorList>
    </citation>
    <scope>NUCLEOTIDE SEQUENCE [LARGE SCALE GENOMIC DNA]</scope>
    <source>
        <strain evidence="1 2">DSM 19307</strain>
    </source>
</reference>
<dbReference type="InterPro" id="IPR043741">
    <property type="entry name" value="DUF5686"/>
</dbReference>
<dbReference type="InterPro" id="IPR008969">
    <property type="entry name" value="CarboxyPept-like_regulatory"/>
</dbReference>
<sequence>MRCNLISASRIMLKIIYAPMKITFFCLLSLLGSVVFSQTGIKGFTKSESGEVLPFSTVYVKGTTNGTTSNSEGEFFLKTPAGSHTIVAQHVGYKVLEKQINLNSGQSIRYDFILKEQALQLQEVVVTAGDDDPANRVIREAIKMRKFYESEVSAFKTDAYLKGLFRLDDRPDKILGQQVTVDTGILYLSESVSEFSFELPDKVSERMISSKVSGDEQGFSFNKASDFNINAYSKFIDLDMEREFVSPIAPQAFLFYDYELLGFFEENGKLINKIRVIPKRSTDPVFEGVVYIVEDEWRFHSIDLFVTKARGLEFIDSLKVNQVFAPTEHDIWMPLSQKYSFRFGAFGFKGSGYYIGVYSNYEVEPNYEMYKKANRYEEKFGTKEDKDLFEEKDFSSEVLVVEEGSNERDSTYWKNIRPVPLTAIEVEDYEVKDSIRLVKESVPYKDSVDAERNKLTIGKIFLSGFTHFNSVDEKYWSLPAVISIFQFNTVEGFVPEIQPTIWKQIDGRTKYWIRPAIRYGFSNETFNAKVEGGYRNLDNKFTRYYAGGGRYISQFDESESITPFINSYVTLVNGENFMKIFQKSFGYVRFQQEVKNGVLLNTKLEYASRDTLTNTSDYTWVSDEKRDFTSNQPPNMELPQTGFSNHQALIFEATVRFRFKQTYATRPDRKFIYSSKYPEVFFTYKKGINTLGSDVNFDFVEIRITDEMSLGLTGTSNYAIAGGAFLNDKSLTFVDFRHFSGNQTSLSQVDEPLKFELLPFYQFSTTKPFFEAHYEHHFNEFIFNKIPLVKKLNLQAVASANYLTNETIGNYVELGAGIEHIFKFMRVDYYWAFRNNDFFGSGFRIGVGF</sequence>
<name>A0A239J242_EKHLU</name>
<proteinExistence type="predicted"/>
<dbReference type="Pfam" id="PF13715">
    <property type="entry name" value="CarbopepD_reg_2"/>
    <property type="match status" value="1"/>
</dbReference>
<gene>
    <name evidence="1" type="ORF">SAMN05421640_1954</name>
</gene>
<keyword evidence="2" id="KW-1185">Reference proteome</keyword>